<evidence type="ECO:0000256" key="9">
    <source>
        <dbReference type="ARBA" id="ARBA00023163"/>
    </source>
</evidence>
<dbReference type="STRING" id="102285.A0A0R3TJR4"/>
<dbReference type="Proteomes" id="UP000278807">
    <property type="component" value="Unassembled WGS sequence"/>
</dbReference>
<dbReference type="OrthoDB" id="6247875at2759"/>
<dbReference type="FunFam" id="1.10.30.10:FF:000002">
    <property type="entry name" value="transcription factor Sox-2"/>
    <property type="match status" value="1"/>
</dbReference>
<dbReference type="Gene3D" id="1.10.30.10">
    <property type="entry name" value="High mobility group box domain"/>
    <property type="match status" value="1"/>
</dbReference>
<dbReference type="GO" id="GO:0016607">
    <property type="term" value="C:nuclear speck"/>
    <property type="evidence" value="ECO:0007669"/>
    <property type="project" value="UniProtKB-SubCell"/>
</dbReference>
<dbReference type="EMBL" id="UZAE01012036">
    <property type="protein sequence ID" value="VDO03205.1"/>
    <property type="molecule type" value="Genomic_DNA"/>
</dbReference>
<dbReference type="PANTHER" id="PTHR10270:SF161">
    <property type="entry name" value="SEX-DETERMINING REGION Y PROTEIN"/>
    <property type="match status" value="1"/>
</dbReference>
<dbReference type="InterPro" id="IPR036910">
    <property type="entry name" value="HMG_box_dom_sf"/>
</dbReference>
<accession>A0A0R3TJR4</accession>
<dbReference type="GO" id="GO:0001228">
    <property type="term" value="F:DNA-binding transcription activator activity, RNA polymerase II-specific"/>
    <property type="evidence" value="ECO:0007669"/>
    <property type="project" value="TreeGrafter"/>
</dbReference>
<evidence type="ECO:0000256" key="4">
    <source>
        <dbReference type="ARBA" id="ARBA00022782"/>
    </source>
</evidence>
<comment type="subcellular location">
    <subcellularLocation>
        <location evidence="1">Nucleus speckle</location>
    </subcellularLocation>
</comment>
<evidence type="ECO:0000313" key="18">
    <source>
        <dbReference type="WBParaSite" id="HNAJ_0000734901-mRNA-1"/>
    </source>
</evidence>
<comment type="similarity">
    <text evidence="2">Belongs to the SRY family.</text>
</comment>
<keyword evidence="9" id="KW-0804">Transcription</keyword>
<keyword evidence="17" id="KW-1185">Reference proteome</keyword>
<feature type="domain" description="HMG box" evidence="15">
    <location>
        <begin position="68"/>
        <end position="136"/>
    </location>
</feature>
<evidence type="ECO:0000256" key="1">
    <source>
        <dbReference type="ARBA" id="ARBA00004324"/>
    </source>
</evidence>
<gene>
    <name evidence="16" type="ORF">HNAJ_LOCUS7345</name>
</gene>
<evidence type="ECO:0000256" key="8">
    <source>
        <dbReference type="ARBA" id="ARBA00023159"/>
    </source>
</evidence>
<evidence type="ECO:0000256" key="5">
    <source>
        <dbReference type="ARBA" id="ARBA00022860"/>
    </source>
</evidence>
<feature type="region of interest" description="Disordered" evidence="14">
    <location>
        <begin position="1"/>
        <end position="35"/>
    </location>
</feature>
<evidence type="ECO:0000313" key="16">
    <source>
        <dbReference type="EMBL" id="VDO03205.1"/>
    </source>
</evidence>
<feature type="DNA-binding region" description="HMG box" evidence="13">
    <location>
        <begin position="68"/>
        <end position="136"/>
    </location>
</feature>
<keyword evidence="4" id="KW-0221">Differentiation</keyword>
<dbReference type="CDD" id="cd22028">
    <property type="entry name" value="HMG-box_SoxA_SoxB_SoxG"/>
    <property type="match status" value="1"/>
</dbReference>
<evidence type="ECO:0000256" key="7">
    <source>
        <dbReference type="ARBA" id="ARBA00023125"/>
    </source>
</evidence>
<reference evidence="16 17" key="2">
    <citation type="submission" date="2018-11" db="EMBL/GenBank/DDBJ databases">
        <authorList>
            <consortium name="Pathogen Informatics"/>
        </authorList>
    </citation>
    <scope>NUCLEOTIDE SEQUENCE [LARGE SCALE GENOMIC DNA]</scope>
</reference>
<reference evidence="18" key="1">
    <citation type="submission" date="2017-02" db="UniProtKB">
        <authorList>
            <consortium name="WormBaseParasite"/>
        </authorList>
    </citation>
    <scope>IDENTIFICATION</scope>
</reference>
<dbReference type="InterPro" id="IPR050140">
    <property type="entry name" value="SRY-related_HMG-box_TF-like"/>
</dbReference>
<evidence type="ECO:0000259" key="15">
    <source>
        <dbReference type="PROSITE" id="PS50118"/>
    </source>
</evidence>
<evidence type="ECO:0000256" key="13">
    <source>
        <dbReference type="PROSITE-ProRule" id="PRU00267"/>
    </source>
</evidence>
<keyword evidence="10 13" id="KW-0539">Nucleus</keyword>
<organism evidence="18">
    <name type="scientific">Rodentolepis nana</name>
    <name type="common">Dwarf tapeworm</name>
    <name type="synonym">Hymenolepis nana</name>
    <dbReference type="NCBI Taxonomy" id="102285"/>
    <lineage>
        <taxon>Eukaryota</taxon>
        <taxon>Metazoa</taxon>
        <taxon>Spiralia</taxon>
        <taxon>Lophotrochozoa</taxon>
        <taxon>Platyhelminthes</taxon>
        <taxon>Cestoda</taxon>
        <taxon>Eucestoda</taxon>
        <taxon>Cyclophyllidea</taxon>
        <taxon>Hymenolepididae</taxon>
        <taxon>Rodentolepis</taxon>
    </lineage>
</organism>
<feature type="compositionally biased region" description="Polar residues" evidence="14">
    <location>
        <begin position="1"/>
        <end position="22"/>
    </location>
</feature>
<dbReference type="InterPro" id="IPR009071">
    <property type="entry name" value="HMG_box_dom"/>
</dbReference>
<dbReference type="PROSITE" id="PS50118">
    <property type="entry name" value="HMG_BOX_2"/>
    <property type="match status" value="1"/>
</dbReference>
<keyword evidence="7 13" id="KW-0238">DNA-binding</keyword>
<dbReference type="Pfam" id="PF00505">
    <property type="entry name" value="HMG_box"/>
    <property type="match status" value="1"/>
</dbReference>
<dbReference type="PANTHER" id="PTHR10270">
    <property type="entry name" value="SOX TRANSCRIPTION FACTOR"/>
    <property type="match status" value="1"/>
</dbReference>
<dbReference type="GO" id="GO:0005516">
    <property type="term" value="F:calmodulin binding"/>
    <property type="evidence" value="ECO:0007669"/>
    <property type="project" value="UniProtKB-KW"/>
</dbReference>
<protein>
    <recommendedName>
        <fullName evidence="3">Sex-determining region Y protein</fullName>
    </recommendedName>
    <alternativeName>
        <fullName evidence="11">Testis-determining factor</fullName>
    </alternativeName>
</protein>
<sequence>MLFSSTETPCEQSSGVAQSQPRDYSMNSSSNNNQINPQNLYGQFPWFRDACIHEGSESTDITDATCHVKRPMNAFMVWSREERRKMAHANPKMHNSEISKRLGVEWKRLSDSERQPYVDEAKRLRSIHMKRYPDYKYRPKRKTKHCMMMAMNISRERGTHNPHMLLPGFPNFAGLYPNYFLNPFAGPVLPNTQMPPTTSQSGIRMPSPSDQMLFNFMRANFQSGTPSINSLLNKGPDESTLKATNSFSSPLSNPITTTTTATQISLPFLPETSLPSANSSDSSSSSLAFSADSLLQMSPVKMLPPPPPSFDLLKSLCSSVYQEKQESNGDPDVMNSAWFKYLAAAVSNLRDKDQAVALSLQKDPDDQQPEALNLNKATASAAAELEVQISRD</sequence>
<proteinExistence type="inferred from homology"/>
<keyword evidence="6" id="KW-0726">Sexual differentiation</keyword>
<evidence type="ECO:0000256" key="10">
    <source>
        <dbReference type="ARBA" id="ARBA00023242"/>
    </source>
</evidence>
<keyword evidence="5" id="KW-0112">Calmodulin-binding</keyword>
<evidence type="ECO:0000313" key="17">
    <source>
        <dbReference type="Proteomes" id="UP000278807"/>
    </source>
</evidence>
<dbReference type="GO" id="GO:0007548">
    <property type="term" value="P:sex differentiation"/>
    <property type="evidence" value="ECO:0007669"/>
    <property type="project" value="UniProtKB-KW"/>
</dbReference>
<name>A0A0R3TJR4_RODNA</name>
<evidence type="ECO:0000256" key="11">
    <source>
        <dbReference type="ARBA" id="ARBA00032498"/>
    </source>
</evidence>
<dbReference type="GO" id="GO:0000978">
    <property type="term" value="F:RNA polymerase II cis-regulatory region sequence-specific DNA binding"/>
    <property type="evidence" value="ECO:0007669"/>
    <property type="project" value="TreeGrafter"/>
</dbReference>
<feature type="compositionally biased region" description="Polar residues" evidence="14">
    <location>
        <begin position="241"/>
        <end position="254"/>
    </location>
</feature>
<keyword evidence="8" id="KW-0010">Activator</keyword>
<evidence type="ECO:0000256" key="3">
    <source>
        <dbReference type="ARBA" id="ARBA00019052"/>
    </source>
</evidence>
<evidence type="ECO:0000256" key="6">
    <source>
        <dbReference type="ARBA" id="ARBA00022928"/>
    </source>
</evidence>
<dbReference type="SUPFAM" id="SSF47095">
    <property type="entry name" value="HMG-box"/>
    <property type="match status" value="1"/>
</dbReference>
<dbReference type="WBParaSite" id="HNAJ_0000734901-mRNA-1">
    <property type="protein sequence ID" value="HNAJ_0000734901-mRNA-1"/>
    <property type="gene ID" value="HNAJ_0000734901"/>
</dbReference>
<evidence type="ECO:0000256" key="12">
    <source>
        <dbReference type="ARBA" id="ARBA00045821"/>
    </source>
</evidence>
<comment type="function">
    <text evidence="12">Transcriptional regulator that controls a genetic switch in male development. It is necessary and sufficient for initiating male sex determination by directing the development of supporting cell precursors (pre-Sertoli cells) as Sertoli rather than granulosa cells. Involved in different aspects of gene regulation including promoter activation or repression. Binds to the DNA consensus sequence 5'-[AT]AACAA[AT]-3'. SRY HMG box recognizes DNA by partial intercalation in the minor groove and promotes DNA bending. Also involved in pre-mRNA splicing. In male adult brain involved in the maintenance of motor functions of dopaminergic neurons.</text>
</comment>
<feature type="region of interest" description="Disordered" evidence="14">
    <location>
        <begin position="234"/>
        <end position="254"/>
    </location>
</feature>
<evidence type="ECO:0000256" key="14">
    <source>
        <dbReference type="SAM" id="MobiDB-lite"/>
    </source>
</evidence>
<dbReference type="SMART" id="SM00398">
    <property type="entry name" value="HMG"/>
    <property type="match status" value="1"/>
</dbReference>
<dbReference type="AlphaFoldDB" id="A0A0R3TJR4"/>
<dbReference type="GO" id="GO:0030154">
    <property type="term" value="P:cell differentiation"/>
    <property type="evidence" value="ECO:0007669"/>
    <property type="project" value="UniProtKB-KW"/>
</dbReference>
<evidence type="ECO:0000256" key="2">
    <source>
        <dbReference type="ARBA" id="ARBA00005998"/>
    </source>
</evidence>